<evidence type="ECO:0000313" key="1">
    <source>
        <dbReference type="EMBL" id="MCC3271712.1"/>
    </source>
</evidence>
<dbReference type="EMBL" id="CP094984">
    <property type="protein sequence ID" value="UON93460.1"/>
    <property type="molecule type" value="Genomic_DNA"/>
</dbReference>
<organism evidence="1 4">
    <name type="scientific">Arthrobacter zhangbolii</name>
    <dbReference type="NCBI Taxonomy" id="2886936"/>
    <lineage>
        <taxon>Bacteria</taxon>
        <taxon>Bacillati</taxon>
        <taxon>Actinomycetota</taxon>
        <taxon>Actinomycetes</taxon>
        <taxon>Micrococcales</taxon>
        <taxon>Micrococcaceae</taxon>
        <taxon>Arthrobacter</taxon>
    </lineage>
</organism>
<dbReference type="RefSeq" id="WP_227902094.1">
    <property type="nucleotide sequence ID" value="NZ_CP094984.1"/>
</dbReference>
<protein>
    <submittedName>
        <fullName evidence="1">Uncharacterized protein</fullName>
    </submittedName>
</protein>
<proteinExistence type="predicted"/>
<accession>A0A9X1M6E2</accession>
<evidence type="ECO:0000313" key="3">
    <source>
        <dbReference type="Proteomes" id="UP000829758"/>
    </source>
</evidence>
<reference evidence="1" key="1">
    <citation type="submission" date="2021-10" db="EMBL/GenBank/DDBJ databases">
        <title>Novel species in genus Arthrobacter.</title>
        <authorList>
            <person name="Liu Y."/>
        </authorList>
    </citation>
    <scope>NUCLEOTIDE SEQUENCE</scope>
    <source>
        <strain evidence="1">Zg-Y462</strain>
        <strain evidence="3">zg-Y462</strain>
    </source>
</reference>
<gene>
    <name evidence="1" type="ORF">LJ755_03060</name>
    <name evidence="2" type="ORF">MUK71_07635</name>
</gene>
<evidence type="ECO:0000313" key="2">
    <source>
        <dbReference type="EMBL" id="UON93460.1"/>
    </source>
</evidence>
<name>A0A9X1M6E2_9MICC</name>
<dbReference type="AlphaFoldDB" id="A0A9X1M6E2"/>
<evidence type="ECO:0000313" key="4">
    <source>
        <dbReference type="Proteomes" id="UP001155145"/>
    </source>
</evidence>
<dbReference type="Proteomes" id="UP000829758">
    <property type="component" value="Chromosome"/>
</dbReference>
<sequence>MERHVNMNGMVPSFCGPRNFYSNREWWTRAMWAFEAISSPSDLKFGYGAAMLTVLAQSGAASNEEKALLDTVWKTTGTQMWDSAIRRLLADSTLSASGDNSPPERPERIREGSGSLYREVLAARLKVVLDQELGRQTSSLVCELAGLQVNSVT</sequence>
<dbReference type="Proteomes" id="UP001155145">
    <property type="component" value="Unassembled WGS sequence"/>
</dbReference>
<keyword evidence="3" id="KW-1185">Reference proteome</keyword>
<dbReference type="EMBL" id="JAJFZT010000001">
    <property type="protein sequence ID" value="MCC3271712.1"/>
    <property type="molecule type" value="Genomic_DNA"/>
</dbReference>